<dbReference type="AlphaFoldDB" id="A0A8S1YA70"/>
<dbReference type="GO" id="GO:0030992">
    <property type="term" value="C:intraciliary transport particle B"/>
    <property type="evidence" value="ECO:0007669"/>
    <property type="project" value="TreeGrafter"/>
</dbReference>
<dbReference type="GO" id="GO:0042073">
    <property type="term" value="P:intraciliary transport"/>
    <property type="evidence" value="ECO:0007669"/>
    <property type="project" value="TreeGrafter"/>
</dbReference>
<reference evidence="7" key="1">
    <citation type="submission" date="2021-01" db="EMBL/GenBank/DDBJ databases">
        <authorList>
            <consortium name="Genoscope - CEA"/>
            <person name="William W."/>
        </authorList>
    </citation>
    <scope>NUCLEOTIDE SEQUENCE</scope>
</reference>
<evidence type="ECO:0000256" key="3">
    <source>
        <dbReference type="ARBA" id="ARBA00023069"/>
    </source>
</evidence>
<dbReference type="PANTHER" id="PTHR16011">
    <property type="entry name" value="IFT57/HIPPI"/>
    <property type="match status" value="1"/>
</dbReference>
<comment type="subcellular location">
    <subcellularLocation>
        <location evidence="1">Cell projection</location>
        <location evidence="1">Cilium</location>
    </subcellularLocation>
</comment>
<dbReference type="OrthoDB" id="423881at2759"/>
<keyword evidence="4" id="KW-0966">Cell projection</keyword>
<dbReference type="InterPro" id="IPR019530">
    <property type="entry name" value="Intra-flagellar_transport_57"/>
</dbReference>
<evidence type="ECO:0000256" key="1">
    <source>
        <dbReference type="ARBA" id="ARBA00004138"/>
    </source>
</evidence>
<dbReference type="PANTHER" id="PTHR16011:SF0">
    <property type="entry name" value="INTRAFLAGELLAR TRANSPORT PROTEIN 57 HOMOLOG"/>
    <property type="match status" value="1"/>
</dbReference>
<keyword evidence="8" id="KW-1185">Reference proteome</keyword>
<evidence type="ECO:0008006" key="9">
    <source>
        <dbReference type="Google" id="ProtNLM"/>
    </source>
</evidence>
<evidence type="ECO:0000256" key="5">
    <source>
        <dbReference type="SAM" id="Coils"/>
    </source>
</evidence>
<protein>
    <recommendedName>
        <fullName evidence="9">Intraflagellar transport protein 57 homolog</fullName>
    </recommendedName>
</protein>
<comment type="similarity">
    <text evidence="2">Belongs to the IFT57 family.</text>
</comment>
<evidence type="ECO:0000313" key="7">
    <source>
        <dbReference type="EMBL" id="CAD8210669.1"/>
    </source>
</evidence>
<dbReference type="GO" id="GO:1905515">
    <property type="term" value="P:non-motile cilium assembly"/>
    <property type="evidence" value="ECO:0007669"/>
    <property type="project" value="TreeGrafter"/>
</dbReference>
<dbReference type="Proteomes" id="UP000683925">
    <property type="component" value="Unassembled WGS sequence"/>
</dbReference>
<sequence>MSEQQSGQDQLDVTAMMDELYDKLILLNYEQSYLKQKGGKPLNRAYFVNQTNSSEQFNQFKTLVKWLFQQSDVQTSDFNKLDDPVTLSQNIINELKNIGIEVDFPPLKLKQGFGEYVVYVLLQLATKALQKKKFQYKKAKIEQQSQTRQDDEPVQETGSVSSDSDPEVASEEEPEDVFTEQGFQKDEDKMVIESNVNPKEWAKEVERAAQKIKIVIKPDAGEWRQHFDATKQYSNQIKTILPEARIKLERMSDELGEILDRITKREYNINENMSEMCAEFKKKNEEYKKIELQYQNYTNAKKEMTDQYKQIQEKFETVQNKLNEHGSVSTNQSPVISIKAGLTKLRLEIKQMDLRIGVLSHTILQRTFHDAKAIQERDYHEHGLILNESDELTD</sequence>
<organism evidence="7 8">
    <name type="scientific">Paramecium octaurelia</name>
    <dbReference type="NCBI Taxonomy" id="43137"/>
    <lineage>
        <taxon>Eukaryota</taxon>
        <taxon>Sar</taxon>
        <taxon>Alveolata</taxon>
        <taxon>Ciliophora</taxon>
        <taxon>Intramacronucleata</taxon>
        <taxon>Oligohymenophorea</taxon>
        <taxon>Peniculida</taxon>
        <taxon>Parameciidae</taxon>
        <taxon>Paramecium</taxon>
    </lineage>
</organism>
<gene>
    <name evidence="7" type="ORF">POCTA_138.1.T1510143</name>
</gene>
<accession>A0A8S1YA70</accession>
<dbReference type="GO" id="GO:0005794">
    <property type="term" value="C:Golgi apparatus"/>
    <property type="evidence" value="ECO:0007669"/>
    <property type="project" value="TreeGrafter"/>
</dbReference>
<name>A0A8S1YA70_PAROT</name>
<dbReference type="GO" id="GO:0005815">
    <property type="term" value="C:microtubule organizing center"/>
    <property type="evidence" value="ECO:0007669"/>
    <property type="project" value="TreeGrafter"/>
</dbReference>
<comment type="caution">
    <text evidence="7">The sequence shown here is derived from an EMBL/GenBank/DDBJ whole genome shotgun (WGS) entry which is preliminary data.</text>
</comment>
<evidence type="ECO:0000256" key="6">
    <source>
        <dbReference type="SAM" id="MobiDB-lite"/>
    </source>
</evidence>
<evidence type="ECO:0000256" key="2">
    <source>
        <dbReference type="ARBA" id="ARBA00009415"/>
    </source>
</evidence>
<dbReference type="EMBL" id="CAJJDP010000153">
    <property type="protein sequence ID" value="CAD8210669.1"/>
    <property type="molecule type" value="Genomic_DNA"/>
</dbReference>
<dbReference type="Pfam" id="PF10498">
    <property type="entry name" value="IFT57"/>
    <property type="match status" value="1"/>
</dbReference>
<dbReference type="GO" id="GO:0005929">
    <property type="term" value="C:cilium"/>
    <property type="evidence" value="ECO:0007669"/>
    <property type="project" value="UniProtKB-SubCell"/>
</dbReference>
<feature type="compositionally biased region" description="Acidic residues" evidence="6">
    <location>
        <begin position="164"/>
        <end position="178"/>
    </location>
</feature>
<proteinExistence type="inferred from homology"/>
<dbReference type="OMA" id="XGRTADF"/>
<keyword evidence="5" id="KW-0175">Coiled coil</keyword>
<keyword evidence="3" id="KW-0969">Cilium</keyword>
<evidence type="ECO:0000313" key="8">
    <source>
        <dbReference type="Proteomes" id="UP000683925"/>
    </source>
</evidence>
<feature type="coiled-coil region" evidence="5">
    <location>
        <begin position="270"/>
        <end position="321"/>
    </location>
</feature>
<evidence type="ECO:0000256" key="4">
    <source>
        <dbReference type="ARBA" id="ARBA00023273"/>
    </source>
</evidence>
<feature type="region of interest" description="Disordered" evidence="6">
    <location>
        <begin position="140"/>
        <end position="190"/>
    </location>
</feature>